<protein>
    <recommendedName>
        <fullName evidence="10">7,8-dihydroneopterin aldolase</fullName>
        <ecNumber evidence="10">4.1.2.25</ecNumber>
    </recommendedName>
</protein>
<comment type="cofactor">
    <cofactor evidence="2">
        <name>Mg(2+)</name>
        <dbReference type="ChEBI" id="CHEBI:18420"/>
    </cofactor>
</comment>
<dbReference type="GO" id="GO:0046656">
    <property type="term" value="P:folic acid biosynthetic process"/>
    <property type="evidence" value="ECO:0007669"/>
    <property type="project" value="UniProtKB-UniRule"/>
</dbReference>
<dbReference type="Pfam" id="PF00809">
    <property type="entry name" value="Pterin_bind"/>
    <property type="match status" value="1"/>
</dbReference>
<dbReference type="AlphaFoldDB" id="K6PSH5"/>
<dbReference type="CDD" id="cd00739">
    <property type="entry name" value="DHPS"/>
    <property type="match status" value="1"/>
</dbReference>
<dbReference type="GO" id="GO:0004156">
    <property type="term" value="F:dihydropteroate synthase activity"/>
    <property type="evidence" value="ECO:0007669"/>
    <property type="project" value="UniProtKB-EC"/>
</dbReference>
<dbReference type="Gene3D" id="3.20.20.20">
    <property type="entry name" value="Dihydropteroate synthase-like"/>
    <property type="match status" value="1"/>
</dbReference>
<dbReference type="SUPFAM" id="SSF51717">
    <property type="entry name" value="Dihydropteroate synthetase-like"/>
    <property type="match status" value="1"/>
</dbReference>
<sequence>MSRSWQVIPGGLAWGDRRFVWGSRTYVMGILNVTPDSFSDGGRYLDPAAAEEHALAMAEAGADIIDIGAESTRPGAVPVPADEERRRLLPVIRRLAPRLDVPISVDTYKAEVARAALEEGAAMINDVGGLHRDPAMAQVAAAYRVPVVAMHARPHGDTAYVDFWGEVLGFLRAAVDRATAAGLPREMVIVDPGFGFGKTPEQNLDLVRQLPRLQVLGAPVLLGTSRKSTIGRVLDLPVDQRLEGTAATVALAVARGVDLVRVHDVVPMVRLVRMADAVVRHPHWDEPAPAAPGGAPAVRGAGVIQLRGLRFVACHGVLPEEHTTPQPFLVDVDLGVDVTAAAARDDLSFTIDYAEVHRRVARILEGPHRRLIETLACAVADDLLAAFPVGWVRVRVAKPEAPLPGPSQGAAVEVWRGREPRSSWI</sequence>
<dbReference type="InterPro" id="IPR006156">
    <property type="entry name" value="Dihydroneopterin_aldolase"/>
</dbReference>
<evidence type="ECO:0000256" key="5">
    <source>
        <dbReference type="ARBA" id="ARBA00022679"/>
    </source>
</evidence>
<evidence type="ECO:0000256" key="7">
    <source>
        <dbReference type="ARBA" id="ARBA00022842"/>
    </source>
</evidence>
<evidence type="ECO:0000256" key="8">
    <source>
        <dbReference type="ARBA" id="ARBA00022909"/>
    </source>
</evidence>
<dbReference type="Gene3D" id="3.30.1130.10">
    <property type="match status" value="1"/>
</dbReference>
<gene>
    <name evidence="12" type="ORF">ThesuDRAFT_00367</name>
</gene>
<evidence type="ECO:0000256" key="10">
    <source>
        <dbReference type="RuleBase" id="RU362079"/>
    </source>
</evidence>
<evidence type="ECO:0000259" key="11">
    <source>
        <dbReference type="PROSITE" id="PS50972"/>
    </source>
</evidence>
<comment type="pathway">
    <text evidence="3">Cofactor biosynthesis; tetrahydrofolate biosynthesis; 7,8-dihydrofolate from 2-amino-4-hydroxy-6-hydroxymethyl-7,8-dihydropteridine diphosphate and 4-aminobenzoate: step 1/2.</text>
</comment>
<comment type="caution">
    <text evidence="12">The sequence shown here is derived from an EMBL/GenBank/DDBJ whole genome shotgun (WGS) entry which is preliminary data.</text>
</comment>
<dbReference type="FunFam" id="3.20.20.20:FF:000006">
    <property type="entry name" value="Dihydropteroate synthase"/>
    <property type="match status" value="1"/>
</dbReference>
<evidence type="ECO:0000256" key="3">
    <source>
        <dbReference type="ARBA" id="ARBA00004763"/>
    </source>
</evidence>
<comment type="function">
    <text evidence="10">Catalyzes the conversion of 7,8-dihydroneopterin to 6-hydroxymethyl-7,8-dihydropterin.</text>
</comment>
<dbReference type="GO" id="GO:0004150">
    <property type="term" value="F:dihydroneopterin aldolase activity"/>
    <property type="evidence" value="ECO:0007669"/>
    <property type="project" value="UniProtKB-UniRule"/>
</dbReference>
<reference evidence="12" key="1">
    <citation type="submission" date="2010-10" db="EMBL/GenBank/DDBJ databases">
        <authorList>
            <consortium name="US DOE Joint Genome Institute (JGI-PGF)"/>
            <person name="Lucas S."/>
            <person name="Copeland A."/>
            <person name="Lapidus A."/>
            <person name="Bruce D."/>
            <person name="Goodwin L."/>
            <person name="Pitluck S."/>
            <person name="Kyrpides N."/>
            <person name="Mavromatis K."/>
            <person name="Detter J.C."/>
            <person name="Han C."/>
            <person name="Land M."/>
            <person name="Hauser L."/>
            <person name="Markowitz V."/>
            <person name="Cheng J.-F."/>
            <person name="Hugenholtz P."/>
            <person name="Woyke T."/>
            <person name="Wu D."/>
            <person name="Pukall R."/>
            <person name="Wahrenburg C."/>
            <person name="Brambilla E."/>
            <person name="Klenk H.-P."/>
            <person name="Eisen J.A."/>
        </authorList>
    </citation>
    <scope>NUCLEOTIDE SEQUENCE [LARGE SCALE GENOMIC DNA]</scope>
    <source>
        <strain evidence="12">DSM 13965</strain>
    </source>
</reference>
<reference evidence="12" key="2">
    <citation type="submission" date="2012-10" db="EMBL/GenBank/DDBJ databases">
        <title>Improved high-quality draft of Thermaerobacter subterraneus C21, DSM 13965.</title>
        <authorList>
            <consortium name="DOE Joint Genome Institute"/>
            <person name="Eisen J."/>
            <person name="Huntemann M."/>
            <person name="Wei C.-L."/>
            <person name="Han J."/>
            <person name="Detter J.C."/>
            <person name="Han C."/>
            <person name="Tapia R."/>
            <person name="Chen A."/>
            <person name="Kyrpides N."/>
            <person name="Mavromatis K."/>
            <person name="Markowitz V."/>
            <person name="Szeto E."/>
            <person name="Ivanova N."/>
            <person name="Mikhailova N."/>
            <person name="Ovchinnikova G."/>
            <person name="Pagani I."/>
            <person name="Pati A."/>
            <person name="Goodwin L."/>
            <person name="Nordberg H.P."/>
            <person name="Cantor M.N."/>
            <person name="Hua S.X."/>
            <person name="Woyke T."/>
            <person name="Eisen J."/>
            <person name="Klenk H.-P."/>
        </authorList>
    </citation>
    <scope>NUCLEOTIDE SEQUENCE [LARGE SCALE GENOMIC DNA]</scope>
    <source>
        <strain evidence="12">DSM 13965</strain>
    </source>
</reference>
<evidence type="ECO:0000256" key="9">
    <source>
        <dbReference type="ARBA" id="ARBA00053449"/>
    </source>
</evidence>
<dbReference type="EMBL" id="AENY02000001">
    <property type="protein sequence ID" value="EKP95917.1"/>
    <property type="molecule type" value="Genomic_DNA"/>
</dbReference>
<dbReference type="UniPathway" id="UPA00077">
    <property type="reaction ID" value="UER00154"/>
</dbReference>
<name>K6PSH5_9FIRM</name>
<dbReference type="Proteomes" id="UP000005710">
    <property type="component" value="Unassembled WGS sequence"/>
</dbReference>
<dbReference type="GO" id="GO:0046654">
    <property type="term" value="P:tetrahydrofolate biosynthetic process"/>
    <property type="evidence" value="ECO:0007669"/>
    <property type="project" value="UniProtKB-UniRule"/>
</dbReference>
<dbReference type="PROSITE" id="PS00792">
    <property type="entry name" value="DHPS_1"/>
    <property type="match status" value="1"/>
</dbReference>
<proteinExistence type="inferred from homology"/>
<dbReference type="STRING" id="867903.ThesuDRAFT_00367"/>
<dbReference type="PANTHER" id="PTHR20941:SF1">
    <property type="entry name" value="FOLIC ACID SYNTHESIS PROTEIN FOL1"/>
    <property type="match status" value="1"/>
</dbReference>
<evidence type="ECO:0000313" key="13">
    <source>
        <dbReference type="Proteomes" id="UP000005710"/>
    </source>
</evidence>
<evidence type="ECO:0000256" key="4">
    <source>
        <dbReference type="ARBA" id="ARBA00009503"/>
    </source>
</evidence>
<dbReference type="OrthoDB" id="9811744at2"/>
<dbReference type="HOGENOM" id="CLU_049882_0_0_9"/>
<dbReference type="PROSITE" id="PS50972">
    <property type="entry name" value="PTERIN_BINDING"/>
    <property type="match status" value="1"/>
</dbReference>
<evidence type="ECO:0000256" key="6">
    <source>
        <dbReference type="ARBA" id="ARBA00022723"/>
    </source>
</evidence>
<dbReference type="InterPro" id="IPR011005">
    <property type="entry name" value="Dihydropteroate_synth-like_sf"/>
</dbReference>
<comment type="catalytic activity">
    <reaction evidence="1">
        <text>(7,8-dihydropterin-6-yl)methyl diphosphate + 4-aminobenzoate = 7,8-dihydropteroate + diphosphate</text>
        <dbReference type="Rhea" id="RHEA:19949"/>
        <dbReference type="ChEBI" id="CHEBI:17836"/>
        <dbReference type="ChEBI" id="CHEBI:17839"/>
        <dbReference type="ChEBI" id="CHEBI:33019"/>
        <dbReference type="ChEBI" id="CHEBI:72950"/>
        <dbReference type="EC" id="2.5.1.15"/>
    </reaction>
</comment>
<evidence type="ECO:0000256" key="1">
    <source>
        <dbReference type="ARBA" id="ARBA00000012"/>
    </source>
</evidence>
<dbReference type="EC" id="4.1.2.25" evidence="10"/>
<accession>K6PSH5</accession>
<dbReference type="eggNOG" id="COG1539">
    <property type="taxonomic scope" value="Bacteria"/>
</dbReference>
<keyword evidence="7" id="KW-0460">Magnesium</keyword>
<comment type="pathway">
    <text evidence="10">Cofactor biosynthesis; tetrahydrofolate biosynthesis; 2-amino-4-hydroxy-6-hydroxymethyl-7,8-dihydropteridine diphosphate from 7,8-dihydroneopterin triphosphate: step 3/4.</text>
</comment>
<dbReference type="RefSeq" id="WP_006902656.1">
    <property type="nucleotide sequence ID" value="NZ_JH976535.1"/>
</dbReference>
<comment type="similarity">
    <text evidence="10">Belongs to the DHNA family.</text>
</comment>
<keyword evidence="13" id="KW-1185">Reference proteome</keyword>
<dbReference type="InterPro" id="IPR006390">
    <property type="entry name" value="DHP_synth_dom"/>
</dbReference>
<dbReference type="SUPFAM" id="SSF55620">
    <property type="entry name" value="Tetrahydrobiopterin biosynthesis enzymes-like"/>
    <property type="match status" value="1"/>
</dbReference>
<dbReference type="NCBIfam" id="TIGR00525">
    <property type="entry name" value="folB"/>
    <property type="match status" value="1"/>
</dbReference>
<dbReference type="InterPro" id="IPR006157">
    <property type="entry name" value="FolB_dom"/>
</dbReference>
<dbReference type="CDD" id="cd00534">
    <property type="entry name" value="DHNA_DHNTPE"/>
    <property type="match status" value="1"/>
</dbReference>
<dbReference type="InterPro" id="IPR045031">
    <property type="entry name" value="DHP_synth-like"/>
</dbReference>
<dbReference type="eggNOG" id="COG0294">
    <property type="taxonomic scope" value="Bacteria"/>
</dbReference>
<dbReference type="PANTHER" id="PTHR20941">
    <property type="entry name" value="FOLATE SYNTHESIS PROTEINS"/>
    <property type="match status" value="1"/>
</dbReference>
<dbReference type="GO" id="GO:0005829">
    <property type="term" value="C:cytosol"/>
    <property type="evidence" value="ECO:0007669"/>
    <property type="project" value="TreeGrafter"/>
</dbReference>
<keyword evidence="5" id="KW-0808">Transferase</keyword>
<evidence type="ECO:0000313" key="12">
    <source>
        <dbReference type="EMBL" id="EKP95917.1"/>
    </source>
</evidence>
<organism evidence="12 13">
    <name type="scientific">Thermaerobacter subterraneus DSM 13965</name>
    <dbReference type="NCBI Taxonomy" id="867903"/>
    <lineage>
        <taxon>Bacteria</taxon>
        <taxon>Bacillati</taxon>
        <taxon>Bacillota</taxon>
        <taxon>Clostridia</taxon>
        <taxon>Eubacteriales</taxon>
        <taxon>Clostridiales Family XVII. Incertae Sedis</taxon>
        <taxon>Thermaerobacter</taxon>
    </lineage>
</organism>
<feature type="domain" description="Pterin-binding" evidence="11">
    <location>
        <begin position="25"/>
        <end position="273"/>
    </location>
</feature>
<dbReference type="InterPro" id="IPR043133">
    <property type="entry name" value="GTP-CH-I_C/QueF"/>
</dbReference>
<evidence type="ECO:0000256" key="2">
    <source>
        <dbReference type="ARBA" id="ARBA00001946"/>
    </source>
</evidence>
<dbReference type="InterPro" id="IPR000489">
    <property type="entry name" value="Pterin-binding_dom"/>
</dbReference>
<dbReference type="PROSITE" id="PS00793">
    <property type="entry name" value="DHPS_2"/>
    <property type="match status" value="1"/>
</dbReference>
<dbReference type="GO" id="GO:0046872">
    <property type="term" value="F:metal ion binding"/>
    <property type="evidence" value="ECO:0007669"/>
    <property type="project" value="UniProtKB-KW"/>
</dbReference>
<comment type="function">
    <text evidence="9">Catalyzes the condensation of para-aminobenzoate (pABA) with 6-hydroxymethyl-7,8-dihydropterin diphosphate (DHPt-PP) to form 7,8-dihydropteroate (H2Pte), the immediate precursor of folate derivatives.</text>
</comment>
<keyword evidence="10" id="KW-0456">Lyase</keyword>
<dbReference type="Pfam" id="PF02152">
    <property type="entry name" value="FolB"/>
    <property type="match status" value="1"/>
</dbReference>
<comment type="catalytic activity">
    <reaction evidence="10">
        <text>7,8-dihydroneopterin = 6-hydroxymethyl-7,8-dihydropterin + glycolaldehyde</text>
        <dbReference type="Rhea" id="RHEA:10540"/>
        <dbReference type="ChEBI" id="CHEBI:17001"/>
        <dbReference type="ChEBI" id="CHEBI:17071"/>
        <dbReference type="ChEBI" id="CHEBI:44841"/>
        <dbReference type="EC" id="4.1.2.25"/>
    </reaction>
</comment>
<keyword evidence="8 10" id="KW-0289">Folate biosynthesis</keyword>
<keyword evidence="6" id="KW-0479">Metal-binding</keyword>
<dbReference type="NCBIfam" id="TIGR01496">
    <property type="entry name" value="DHPS"/>
    <property type="match status" value="1"/>
</dbReference>
<dbReference type="SMART" id="SM00905">
    <property type="entry name" value="FolB"/>
    <property type="match status" value="1"/>
</dbReference>
<dbReference type="NCBIfam" id="TIGR00526">
    <property type="entry name" value="folB_dom"/>
    <property type="match status" value="1"/>
</dbReference>
<comment type="similarity">
    <text evidence="4">Belongs to the DHPS family.</text>
</comment>